<keyword evidence="5" id="KW-0460">Magnesium</keyword>
<evidence type="ECO:0000256" key="9">
    <source>
        <dbReference type="ARBA" id="ARBA00023136"/>
    </source>
</evidence>
<sequence>MLQLDDEQASVKGAKTPSLAGTELAQKRNIQAIINQSLVKKTNAGHKDDVHPLRRIGFSSQGSVIIHRGRFSWTSAFFMCFFVIGAFASAILMFLSLRNTTWSMTSEEISYIDAPNPPWDVPPWGFVKQPNGATSRKIGKKFRYAMPQFLLYYSIFSACFGLFCVAYFCSETLVQDRGVEAVRDMGELTNKGVDVYLFHTVPILAGVIIVCCGVIYFIQGLYFVISMVVGSTLCLGCSNMGINMNFEGGPRLCHALNYDLVASLQMAIRIGAIGGMSAHSMAQLGVVIVWMAVGDANGLVGFCTGVSIVSFFNRVAGGIFAKGSDIGSDFVSEMLGLDVDDFQMDRMEALKSKLADQDGDGDVDPDEDYRRKQNIVGFDATEDEQARAGFITEQEAAMREDIEKQMFESLATLHPVNYLDQIGENIADIGGTCSDLFETMVITLACGVILGSKMHEAPCFATGLPFVIISTGTIGCSMSCFFVWAHEHHSAKFIRRSVQLNLFMIMIFVQGAVFLYCYLHWSVWQSITYDRLIRYNVIVGVGLLAPEICAGICEYFTSPDCGPVSWLAKDSHLGMIQVILQGLGQGFASAGIPSVINIVAQILAFRWEGFYGLLLLACSSQACTGWQASLAAFGAVANNANRMVHLSTVNEMAQHRGNVLASLGTVLSHNGKSVAAQNAFFATSALIGALLADKRTKQGLNFQSTNQQELSEFARAGLLASVVFAMLFLSNTLTSTIQMAKLLVAWAKEHPTEVAARPGMKFPQSHLMPLKKLVAFCAIESFQLAFSPMCQTFAAPLVIGQLFGFRGLLMLVSGGNSVCFSLNMFLINSGQAWDAARKYVLFGMLKDEKGNVVSSESDVYEFLGIGEQIGGPLEDLCGPSLDNFIKFIVGVSFVTAELYDETPDKTWQAGIAQVFINFGLIGFFKFGLKRTLHWVEGVYRRRQEAIEWEEGTLMLREIKMHSEKLKAKQATRTSGDHELILN</sequence>
<evidence type="ECO:0000256" key="1">
    <source>
        <dbReference type="ARBA" id="ARBA00004127"/>
    </source>
</evidence>
<dbReference type="AlphaFoldDB" id="A0A813GHJ6"/>
<evidence type="ECO:0000256" key="2">
    <source>
        <dbReference type="ARBA" id="ARBA00013242"/>
    </source>
</evidence>
<dbReference type="OMA" id="FRYAMPQ"/>
<evidence type="ECO:0000256" key="10">
    <source>
        <dbReference type="SAM" id="Phobius"/>
    </source>
</evidence>
<dbReference type="GO" id="GO:0012505">
    <property type="term" value="C:endomembrane system"/>
    <property type="evidence" value="ECO:0007669"/>
    <property type="project" value="UniProtKB-SubCell"/>
</dbReference>
<feature type="transmembrane region" description="Helical" evidence="10">
    <location>
        <begin position="713"/>
        <end position="733"/>
    </location>
</feature>
<dbReference type="EC" id="7.1.3.1" evidence="2"/>
<dbReference type="Pfam" id="PF03030">
    <property type="entry name" value="H_PPase"/>
    <property type="match status" value="2"/>
</dbReference>
<evidence type="ECO:0000256" key="7">
    <source>
        <dbReference type="ARBA" id="ARBA00022989"/>
    </source>
</evidence>
<dbReference type="PANTHER" id="PTHR31998">
    <property type="entry name" value="K(+)-INSENSITIVE PYROPHOSPHATE-ENERGIZED PROTON PUMP"/>
    <property type="match status" value="1"/>
</dbReference>
<accession>A0A813GHJ6</accession>
<dbReference type="GO" id="GO:0016020">
    <property type="term" value="C:membrane"/>
    <property type="evidence" value="ECO:0007669"/>
    <property type="project" value="InterPro"/>
</dbReference>
<keyword evidence="9 10" id="KW-0472">Membrane</keyword>
<dbReference type="GO" id="GO:0009678">
    <property type="term" value="F:diphosphate hydrolysis-driven proton transmembrane transporter activity"/>
    <property type="evidence" value="ECO:0007669"/>
    <property type="project" value="UniProtKB-EC"/>
</dbReference>
<feature type="transmembrane region" description="Helical" evidence="10">
    <location>
        <begin position="195"/>
        <end position="218"/>
    </location>
</feature>
<keyword evidence="6" id="KW-1278">Translocase</keyword>
<feature type="transmembrane region" description="Helical" evidence="10">
    <location>
        <begin position="674"/>
        <end position="692"/>
    </location>
</feature>
<evidence type="ECO:0000256" key="8">
    <source>
        <dbReference type="ARBA" id="ARBA00023065"/>
    </source>
</evidence>
<dbReference type="GO" id="GO:0004427">
    <property type="term" value="F:inorganic diphosphate phosphatase activity"/>
    <property type="evidence" value="ECO:0007669"/>
    <property type="project" value="InterPro"/>
</dbReference>
<gene>
    <name evidence="11" type="ORF">PGLA1383_LOCUS43530</name>
</gene>
<name>A0A813GHJ6_POLGL</name>
<protein>
    <recommendedName>
        <fullName evidence="2">H(+)-exporting diphosphatase</fullName>
        <ecNumber evidence="2">7.1.3.1</ecNumber>
    </recommendedName>
</protein>
<keyword evidence="4 10" id="KW-0812">Transmembrane</keyword>
<dbReference type="Proteomes" id="UP000654075">
    <property type="component" value="Unassembled WGS sequence"/>
</dbReference>
<dbReference type="InterPro" id="IPR004131">
    <property type="entry name" value="PPase-energised_H-pump"/>
</dbReference>
<keyword evidence="8" id="KW-0406">Ion transport</keyword>
<dbReference type="EMBL" id="CAJNNV010029000">
    <property type="protein sequence ID" value="CAE8626624.1"/>
    <property type="molecule type" value="Genomic_DNA"/>
</dbReference>
<dbReference type="OrthoDB" id="436724at2759"/>
<comment type="caution">
    <text evidence="11">The sequence shown here is derived from an EMBL/GenBank/DDBJ whole genome shotgun (WGS) entry which is preliminary data.</text>
</comment>
<feature type="transmembrane region" description="Helical" evidence="10">
    <location>
        <begin position="498"/>
        <end position="521"/>
    </location>
</feature>
<feature type="transmembrane region" description="Helical" evidence="10">
    <location>
        <begin position="533"/>
        <end position="558"/>
    </location>
</feature>
<feature type="transmembrane region" description="Helical" evidence="10">
    <location>
        <begin position="224"/>
        <end position="246"/>
    </location>
</feature>
<feature type="transmembrane region" description="Helical" evidence="10">
    <location>
        <begin position="150"/>
        <end position="174"/>
    </location>
</feature>
<comment type="subcellular location">
    <subcellularLocation>
        <location evidence="1">Endomembrane system</location>
        <topology evidence="1">Multi-pass membrane protein</topology>
    </subcellularLocation>
</comment>
<evidence type="ECO:0000256" key="6">
    <source>
        <dbReference type="ARBA" id="ARBA00022967"/>
    </source>
</evidence>
<keyword evidence="7 10" id="KW-1133">Transmembrane helix</keyword>
<evidence type="ECO:0000313" key="12">
    <source>
        <dbReference type="Proteomes" id="UP000654075"/>
    </source>
</evidence>
<evidence type="ECO:0000313" key="11">
    <source>
        <dbReference type="EMBL" id="CAE8626624.1"/>
    </source>
</evidence>
<keyword evidence="3" id="KW-0813">Transport</keyword>
<proteinExistence type="predicted"/>
<feature type="transmembrane region" description="Helical" evidence="10">
    <location>
        <begin position="76"/>
        <end position="97"/>
    </location>
</feature>
<feature type="transmembrane region" description="Helical" evidence="10">
    <location>
        <begin position="463"/>
        <end position="486"/>
    </location>
</feature>
<feature type="transmembrane region" description="Helical" evidence="10">
    <location>
        <begin position="578"/>
        <end position="600"/>
    </location>
</feature>
<organism evidence="11 12">
    <name type="scientific">Polarella glacialis</name>
    <name type="common">Dinoflagellate</name>
    <dbReference type="NCBI Taxonomy" id="89957"/>
    <lineage>
        <taxon>Eukaryota</taxon>
        <taxon>Sar</taxon>
        <taxon>Alveolata</taxon>
        <taxon>Dinophyceae</taxon>
        <taxon>Suessiales</taxon>
        <taxon>Suessiaceae</taxon>
        <taxon>Polarella</taxon>
    </lineage>
</organism>
<feature type="transmembrane region" description="Helical" evidence="10">
    <location>
        <begin position="612"/>
        <end position="637"/>
    </location>
</feature>
<reference evidence="11" key="1">
    <citation type="submission" date="2021-02" db="EMBL/GenBank/DDBJ databases">
        <authorList>
            <person name="Dougan E. K."/>
            <person name="Rhodes N."/>
            <person name="Thang M."/>
            <person name="Chan C."/>
        </authorList>
    </citation>
    <scope>NUCLEOTIDE SEQUENCE</scope>
</reference>
<evidence type="ECO:0000256" key="3">
    <source>
        <dbReference type="ARBA" id="ARBA00022448"/>
    </source>
</evidence>
<evidence type="ECO:0000256" key="4">
    <source>
        <dbReference type="ARBA" id="ARBA00022692"/>
    </source>
</evidence>
<keyword evidence="12" id="KW-1185">Reference proteome</keyword>
<evidence type="ECO:0000256" key="5">
    <source>
        <dbReference type="ARBA" id="ARBA00022842"/>
    </source>
</evidence>